<comment type="similarity">
    <text evidence="2 10 11">Belongs to the TonB-dependent receptor family.</text>
</comment>
<evidence type="ECO:0000256" key="12">
    <source>
        <dbReference type="SAM" id="SignalP"/>
    </source>
</evidence>
<dbReference type="Gene3D" id="2.170.130.10">
    <property type="entry name" value="TonB-dependent receptor, plug domain"/>
    <property type="match status" value="1"/>
</dbReference>
<keyword evidence="6 11" id="KW-0798">TonB box</keyword>
<evidence type="ECO:0000256" key="6">
    <source>
        <dbReference type="ARBA" id="ARBA00023077"/>
    </source>
</evidence>
<evidence type="ECO:0000256" key="5">
    <source>
        <dbReference type="ARBA" id="ARBA00022692"/>
    </source>
</evidence>
<dbReference type="Gene3D" id="2.40.170.20">
    <property type="entry name" value="TonB-dependent receptor, beta-barrel domain"/>
    <property type="match status" value="1"/>
</dbReference>
<dbReference type="InterPro" id="IPR039426">
    <property type="entry name" value="TonB-dep_rcpt-like"/>
</dbReference>
<sequence length="732" mass="80650">MYTTNKKIIVAATAVAMGVNVANAYAETQGNQAESLEVDSVVVKGILPDRLETVPGSYSVVDEKALNERRPFSLQEAINNVPGVHIVGENTFGLGVNIGIRGMDPRRTSRTLLMEDGMPLFLGPYGDPSAHYTTPIERVQRIEVVKGSGQILYGPQTVGGMINFVTKPVPKNGFEGSVTGMVGNNDFTGFAANLGVGGEQGGIMIDAIQKKGDGIRKNHDFEMRELMVKGQLNLTESQRIIAKVGYYEENSHVSETGLGAIEYAQDKYQAPTGKNDRFEYERKSLQLQHIFDINANTTLTTNAYYVDAFRTSFRQINAPGTISGSPDIQTGVSVMDRCQSLGPATVANAAQCGGRHRPRSYDYYGFEPRLDIKHSLFGIESSAVVGFRYHEEGNKRQQFRDADPRAQSLSYAKAFGDFREDIRIDIEAKSYYAQNTFYLGDWTLTPGLRVEDYKKKINVLQAEGDPQGFAKTNSQTVWLPGIGTTWNGIANTTVFAGIHRGFAPPRPSRDINFDDLAGLDAISSTRAEESTNTEIGVRSSYFKGVGFEATLFNIDFDEIVIQRNAGDFINAGKSQQTGLELAARVDFGRIYDSPHNFYIAGNYTNLFTAKFKKNTDETTGGNRLPYAPRDIASINFGYQHPVGINARIGVDYVSQQYVDPDNSTVESLDGQEGRIPAYTLLNASVNFKPVGSKLTYFMSGHNLADKEYLISRVDGKVAGRQRQVFAGIRYDF</sequence>
<keyword evidence="9 10" id="KW-0998">Cell outer membrane</keyword>
<evidence type="ECO:0000259" key="13">
    <source>
        <dbReference type="Pfam" id="PF00593"/>
    </source>
</evidence>
<dbReference type="InterPro" id="IPR000531">
    <property type="entry name" value="Beta-barrel_TonB"/>
</dbReference>
<feature type="signal peptide" evidence="12">
    <location>
        <begin position="1"/>
        <end position="26"/>
    </location>
</feature>
<evidence type="ECO:0000256" key="1">
    <source>
        <dbReference type="ARBA" id="ARBA00004571"/>
    </source>
</evidence>
<dbReference type="PROSITE" id="PS52016">
    <property type="entry name" value="TONB_DEPENDENT_REC_3"/>
    <property type="match status" value="1"/>
</dbReference>
<name>A0ABW3F117_9PROT</name>
<evidence type="ECO:0000256" key="3">
    <source>
        <dbReference type="ARBA" id="ARBA00022448"/>
    </source>
</evidence>
<dbReference type="InterPro" id="IPR012910">
    <property type="entry name" value="Plug_dom"/>
</dbReference>
<evidence type="ECO:0000256" key="10">
    <source>
        <dbReference type="PROSITE-ProRule" id="PRU01360"/>
    </source>
</evidence>
<keyword evidence="8 15" id="KW-0675">Receptor</keyword>
<dbReference type="InterPro" id="IPR036942">
    <property type="entry name" value="Beta-barrel_TonB_sf"/>
</dbReference>
<reference evidence="16" key="1">
    <citation type="journal article" date="2019" name="Int. J. Syst. Evol. Microbiol.">
        <title>The Global Catalogue of Microorganisms (GCM) 10K type strain sequencing project: providing services to taxonomists for standard genome sequencing and annotation.</title>
        <authorList>
            <consortium name="The Broad Institute Genomics Platform"/>
            <consortium name="The Broad Institute Genome Sequencing Center for Infectious Disease"/>
            <person name="Wu L."/>
            <person name="Ma J."/>
        </authorList>
    </citation>
    <scope>NUCLEOTIDE SEQUENCE [LARGE SCALE GENOMIC DNA]</scope>
    <source>
        <strain evidence="16">CCUG 58412</strain>
    </source>
</reference>
<evidence type="ECO:0000256" key="7">
    <source>
        <dbReference type="ARBA" id="ARBA00023136"/>
    </source>
</evidence>
<keyword evidence="16" id="KW-1185">Reference proteome</keyword>
<feature type="domain" description="TonB-dependent receptor plug" evidence="14">
    <location>
        <begin position="51"/>
        <end position="160"/>
    </location>
</feature>
<dbReference type="Pfam" id="PF00593">
    <property type="entry name" value="TonB_dep_Rec_b-barrel"/>
    <property type="match status" value="1"/>
</dbReference>
<evidence type="ECO:0000256" key="8">
    <source>
        <dbReference type="ARBA" id="ARBA00023170"/>
    </source>
</evidence>
<comment type="subcellular location">
    <subcellularLocation>
        <location evidence="1 10">Cell outer membrane</location>
        <topology evidence="1 10">Multi-pass membrane protein</topology>
    </subcellularLocation>
</comment>
<keyword evidence="7 10" id="KW-0472">Membrane</keyword>
<dbReference type="Pfam" id="PF07715">
    <property type="entry name" value="Plug"/>
    <property type="match status" value="1"/>
</dbReference>
<dbReference type="RefSeq" id="WP_379054718.1">
    <property type="nucleotide sequence ID" value="NZ_JBHTKB010000001.1"/>
</dbReference>
<evidence type="ECO:0000256" key="2">
    <source>
        <dbReference type="ARBA" id="ARBA00009810"/>
    </source>
</evidence>
<protein>
    <submittedName>
        <fullName evidence="15">TonB-dependent receptor family protein</fullName>
    </submittedName>
</protein>
<dbReference type="PANTHER" id="PTHR30442">
    <property type="entry name" value="IRON III DICITRATE TRANSPORT PROTEIN FECA"/>
    <property type="match status" value="1"/>
</dbReference>
<evidence type="ECO:0000256" key="4">
    <source>
        <dbReference type="ARBA" id="ARBA00022452"/>
    </source>
</evidence>
<keyword evidence="12" id="KW-0732">Signal</keyword>
<dbReference type="Proteomes" id="UP001597128">
    <property type="component" value="Unassembled WGS sequence"/>
</dbReference>
<feature type="domain" description="TonB-dependent receptor-like beta-barrel" evidence="13">
    <location>
        <begin position="268"/>
        <end position="703"/>
    </location>
</feature>
<dbReference type="SUPFAM" id="SSF56935">
    <property type="entry name" value="Porins"/>
    <property type="match status" value="1"/>
</dbReference>
<gene>
    <name evidence="15" type="ORF">ACFQ1Z_00920</name>
</gene>
<keyword evidence="5 10" id="KW-0812">Transmembrane</keyword>
<evidence type="ECO:0000256" key="11">
    <source>
        <dbReference type="RuleBase" id="RU003357"/>
    </source>
</evidence>
<feature type="chain" id="PRO_5046164996" evidence="12">
    <location>
        <begin position="27"/>
        <end position="732"/>
    </location>
</feature>
<dbReference type="InterPro" id="IPR037066">
    <property type="entry name" value="Plug_dom_sf"/>
</dbReference>
<evidence type="ECO:0000259" key="14">
    <source>
        <dbReference type="Pfam" id="PF07715"/>
    </source>
</evidence>
<dbReference type="PANTHER" id="PTHR30442:SF0">
    <property type="entry name" value="FE(3+) DICITRATE TRANSPORT PROTEIN FECA"/>
    <property type="match status" value="1"/>
</dbReference>
<accession>A0ABW3F117</accession>
<keyword evidence="4 10" id="KW-1134">Transmembrane beta strand</keyword>
<dbReference type="EMBL" id="JBHTKB010000001">
    <property type="protein sequence ID" value="MFD0912096.1"/>
    <property type="molecule type" value="Genomic_DNA"/>
</dbReference>
<keyword evidence="3 10" id="KW-0813">Transport</keyword>
<evidence type="ECO:0000256" key="9">
    <source>
        <dbReference type="ARBA" id="ARBA00023237"/>
    </source>
</evidence>
<organism evidence="15 16">
    <name type="scientific">Methylophilus luteus</name>
    <dbReference type="NCBI Taxonomy" id="640108"/>
    <lineage>
        <taxon>Bacteria</taxon>
        <taxon>Pseudomonadati</taxon>
        <taxon>Pseudomonadota</taxon>
        <taxon>Betaproteobacteria</taxon>
        <taxon>Nitrosomonadales</taxon>
        <taxon>Methylophilaceae</taxon>
        <taxon>Methylophilus</taxon>
    </lineage>
</organism>
<dbReference type="CDD" id="cd01347">
    <property type="entry name" value="ligand_gated_channel"/>
    <property type="match status" value="1"/>
</dbReference>
<evidence type="ECO:0000313" key="15">
    <source>
        <dbReference type="EMBL" id="MFD0912096.1"/>
    </source>
</evidence>
<evidence type="ECO:0000313" key="16">
    <source>
        <dbReference type="Proteomes" id="UP001597128"/>
    </source>
</evidence>
<comment type="caution">
    <text evidence="15">The sequence shown here is derived from an EMBL/GenBank/DDBJ whole genome shotgun (WGS) entry which is preliminary data.</text>
</comment>
<proteinExistence type="inferred from homology"/>